<dbReference type="PATRIC" id="fig|216946.3.peg.148"/>
<keyword evidence="2" id="KW-1185">Reference proteome</keyword>
<reference evidence="1 2" key="1">
    <citation type="journal article" date="2015" name="Genome Announc.">
        <title>Complete Genome Sequence of Spiroplasma turonicum Strain Tab4cT, a Parasite of a Horse Fly, Haematopota sp. (Diptera: Tabanidae).</title>
        <authorList>
            <person name="Davis R.E."/>
            <person name="Shao J."/>
            <person name="Zhao Y."/>
            <person name="Gasparich G.E."/>
            <person name="Gaynor B.J."/>
            <person name="Donofrio N."/>
        </authorList>
    </citation>
    <scope>NUCLEOTIDE SEQUENCE [LARGE SCALE GENOMIC DNA]</scope>
    <source>
        <strain evidence="1 2">Tab4c</strain>
    </source>
</reference>
<name>A0A0K1P506_9MOLU</name>
<dbReference type="KEGG" id="stur:STURON_00150"/>
<dbReference type="STRING" id="216946.STURO_v1c01480"/>
<dbReference type="AlphaFoldDB" id="A0A0K1P506"/>
<organism evidence="1 2">
    <name type="scientific">Spiroplasma turonicum</name>
    <dbReference type="NCBI Taxonomy" id="216946"/>
    <lineage>
        <taxon>Bacteria</taxon>
        <taxon>Bacillati</taxon>
        <taxon>Mycoplasmatota</taxon>
        <taxon>Mollicutes</taxon>
        <taxon>Entomoplasmatales</taxon>
        <taxon>Spiroplasmataceae</taxon>
        <taxon>Spiroplasma</taxon>
    </lineage>
</organism>
<protein>
    <submittedName>
        <fullName evidence="1">Uncharacterized protein</fullName>
    </submittedName>
</protein>
<gene>
    <name evidence="1" type="ORF">STURON_00150</name>
</gene>
<dbReference type="EMBL" id="CP012328">
    <property type="protein sequence ID" value="AKU79396.1"/>
    <property type="molecule type" value="Genomic_DNA"/>
</dbReference>
<evidence type="ECO:0000313" key="2">
    <source>
        <dbReference type="Proteomes" id="UP000067243"/>
    </source>
</evidence>
<dbReference type="OrthoDB" id="389357at2"/>
<accession>A0A0K1P506</accession>
<dbReference type="Proteomes" id="UP000067243">
    <property type="component" value="Chromosome"/>
</dbReference>
<proteinExistence type="predicted"/>
<dbReference type="RefSeq" id="WP_075048002.1">
    <property type="nucleotide sequence ID" value="NZ_CP012328.1"/>
</dbReference>
<evidence type="ECO:0000313" key="1">
    <source>
        <dbReference type="EMBL" id="AKU79396.1"/>
    </source>
</evidence>
<sequence length="231" mass="27740">MSKKNNSELNYDELAKKRFEEVKNSDKLMGSDKSDKEEYYIPKRKFLNEDIKHNQKEKLITPRKKKNLPFTKDQKKEIEQTVTLVKKEYKTKTKEEEKFEKKLLKERNKVEKIVIKASKKLESLVKTEEVDFKEVEQTLELHDNNIEKINQIDNELNTLILSNPQLSLKDRRKFIYKKAYNAETERARRLLEMKNKKQMGWSDQNFVEEKKEVKRGPSGWKERLGIIEEED</sequence>